<evidence type="ECO:0000313" key="2">
    <source>
        <dbReference type="EMBL" id="ANU76808.2"/>
    </source>
</evidence>
<dbReference type="GO" id="GO:0005524">
    <property type="term" value="F:ATP binding"/>
    <property type="evidence" value="ECO:0007669"/>
    <property type="project" value="InterPro"/>
</dbReference>
<dbReference type="SUPFAM" id="SSF52540">
    <property type="entry name" value="P-loop containing nucleoside triphosphate hydrolases"/>
    <property type="match status" value="1"/>
</dbReference>
<dbReference type="Gene3D" id="3.40.50.300">
    <property type="entry name" value="P-loop containing nucleotide triphosphate hydrolases"/>
    <property type="match status" value="1"/>
</dbReference>
<evidence type="ECO:0000313" key="3">
    <source>
        <dbReference type="Proteomes" id="UP000092574"/>
    </source>
</evidence>
<feature type="domain" description="ATPase AAA-type core" evidence="1">
    <location>
        <begin position="46"/>
        <end position="153"/>
    </location>
</feature>
<dbReference type="Proteomes" id="UP000092574">
    <property type="component" value="Chromosome"/>
</dbReference>
<reference evidence="2" key="1">
    <citation type="submission" date="2017-04" db="EMBL/GenBank/DDBJ databases">
        <title>Complete Genome Sequences of Twelve Strains of a Stable Defined Moderately Diverse Mouse Microbiota 2 (sDMDMm2).</title>
        <authorList>
            <person name="Uchimura Y."/>
            <person name="Wyss M."/>
            <person name="Brugiroux S."/>
            <person name="Limenitakis J.P."/>
            <person name="Stecher B."/>
            <person name="McCoy K.D."/>
            <person name="Macpherson A.J."/>
        </authorList>
    </citation>
    <scope>NUCLEOTIDE SEQUENCE</scope>
    <source>
        <strain evidence="2">YL58</strain>
    </source>
</reference>
<dbReference type="EMBL" id="CP015405">
    <property type="protein sequence ID" value="ANU76808.2"/>
    <property type="molecule type" value="Genomic_DNA"/>
</dbReference>
<proteinExistence type="predicted"/>
<dbReference type="GO" id="GO:0016887">
    <property type="term" value="F:ATP hydrolysis activity"/>
    <property type="evidence" value="ECO:0007669"/>
    <property type="project" value="InterPro"/>
</dbReference>
<organism evidence="2 3">
    <name type="scientific">Blautia pseudococcoides</name>
    <dbReference type="NCBI Taxonomy" id="1796616"/>
    <lineage>
        <taxon>Bacteria</taxon>
        <taxon>Bacillati</taxon>
        <taxon>Bacillota</taxon>
        <taxon>Clostridia</taxon>
        <taxon>Lachnospirales</taxon>
        <taxon>Lachnospiraceae</taxon>
        <taxon>Blautia</taxon>
    </lineage>
</organism>
<dbReference type="OrthoDB" id="9809324at2"/>
<dbReference type="PANTHER" id="PTHR40396:SF1">
    <property type="entry name" value="ATPASE AAA-TYPE CORE DOMAIN-CONTAINING PROTEIN"/>
    <property type="match status" value="1"/>
</dbReference>
<dbReference type="KEGG" id="byl:A4V09_14155"/>
<accession>A0A1C7ICS0</accession>
<dbReference type="InterPro" id="IPR027417">
    <property type="entry name" value="P-loop_NTPase"/>
</dbReference>
<dbReference type="Pfam" id="PF13304">
    <property type="entry name" value="AAA_21"/>
    <property type="match status" value="1"/>
</dbReference>
<dbReference type="STRING" id="1796616.A4V09_14155"/>
<gene>
    <name evidence="2" type="ORF">A4V09_14155</name>
</gene>
<dbReference type="PANTHER" id="PTHR40396">
    <property type="entry name" value="ATPASE-LIKE PROTEIN"/>
    <property type="match status" value="1"/>
</dbReference>
<dbReference type="AlphaFoldDB" id="A0A1C7ICS0"/>
<protein>
    <recommendedName>
        <fullName evidence="1">ATPase AAA-type core domain-containing protein</fullName>
    </recommendedName>
</protein>
<evidence type="ECO:0000259" key="1">
    <source>
        <dbReference type="Pfam" id="PF13304"/>
    </source>
</evidence>
<keyword evidence="3" id="KW-1185">Reference proteome</keyword>
<name>A0A1C7ICS0_9FIRM</name>
<dbReference type="InterPro" id="IPR003959">
    <property type="entry name" value="ATPase_AAA_core"/>
</dbReference>
<sequence>MIEHNPRLSPDEGKIENRLPRPLPRVEDWRVGLESKLDKHVLNEDDLENKELVIKNIHVSVQSMHATYKDHEQVGEIELPFLKYESNGTIRMLRILAAIFEALDAGSTLFIDEIENGLHPNLVKLLVGLFNSEDTNPYHAQLICTTHDTLLLNEVRRDQIWFTDKNQYGETRVCRLSDYPNVRSNDNIGVKYLHGVFGAVPNTQDLE</sequence>